<name>A0A0D7WX01_9BACL</name>
<protein>
    <submittedName>
        <fullName evidence="2">Polysaccharide deacetylase</fullName>
    </submittedName>
</protein>
<dbReference type="PATRIC" id="fig|159743.3.peg.4644"/>
<dbReference type="OrthoDB" id="258610at2"/>
<dbReference type="GO" id="GO:0005975">
    <property type="term" value="P:carbohydrate metabolic process"/>
    <property type="evidence" value="ECO:0007669"/>
    <property type="project" value="InterPro"/>
</dbReference>
<dbReference type="InterPro" id="IPR011330">
    <property type="entry name" value="Glyco_hydro/deAcase_b/a-brl"/>
</dbReference>
<evidence type="ECO:0000259" key="1">
    <source>
        <dbReference type="PROSITE" id="PS51677"/>
    </source>
</evidence>
<reference evidence="2 3" key="1">
    <citation type="submission" date="2014-11" db="EMBL/GenBank/DDBJ databases">
        <title>Draft Genome Sequences of Paenibacillus polymyxa NRRL B-30509 and Paenibacillus terrae NRRL B-30644, Strains from a Poultry Environment that Produce Tridecaptin A and Paenicidins.</title>
        <authorList>
            <person name="van Belkum M.J."/>
            <person name="Lohans C.T."/>
            <person name="Vederas J.C."/>
        </authorList>
    </citation>
    <scope>NUCLEOTIDE SEQUENCE [LARGE SCALE GENOMIC DNA]</scope>
    <source>
        <strain evidence="2 3">NRRL B-30644</strain>
    </source>
</reference>
<proteinExistence type="predicted"/>
<evidence type="ECO:0000313" key="2">
    <source>
        <dbReference type="EMBL" id="KJD43726.1"/>
    </source>
</evidence>
<dbReference type="Gene3D" id="3.20.20.370">
    <property type="entry name" value="Glycoside hydrolase/deacetylase"/>
    <property type="match status" value="1"/>
</dbReference>
<dbReference type="GO" id="GO:0016810">
    <property type="term" value="F:hydrolase activity, acting on carbon-nitrogen (but not peptide) bonds"/>
    <property type="evidence" value="ECO:0007669"/>
    <property type="project" value="InterPro"/>
</dbReference>
<dbReference type="InterPro" id="IPR050248">
    <property type="entry name" value="Polysacc_deacetylase_ArnD"/>
</dbReference>
<dbReference type="PANTHER" id="PTHR10587:SF125">
    <property type="entry name" value="POLYSACCHARIDE DEACETYLASE YHEN-RELATED"/>
    <property type="match status" value="1"/>
</dbReference>
<feature type="domain" description="NodB homology" evidence="1">
    <location>
        <begin position="1"/>
        <end position="111"/>
    </location>
</feature>
<dbReference type="AlphaFoldDB" id="A0A0D7WX01"/>
<dbReference type="EMBL" id="JTHP01000050">
    <property type="protein sequence ID" value="KJD43726.1"/>
    <property type="molecule type" value="Genomic_DNA"/>
</dbReference>
<accession>A0A0D7WX01</accession>
<gene>
    <name evidence="2" type="ORF">QD47_20905</name>
</gene>
<dbReference type="PROSITE" id="PS51677">
    <property type="entry name" value="NODB"/>
    <property type="match status" value="1"/>
</dbReference>
<comment type="caution">
    <text evidence="2">The sequence shown here is derived from an EMBL/GenBank/DDBJ whole genome shotgun (WGS) entry which is preliminary data.</text>
</comment>
<dbReference type="SUPFAM" id="SSF88713">
    <property type="entry name" value="Glycoside hydrolase/deacetylase"/>
    <property type="match status" value="1"/>
</dbReference>
<sequence>MFLNLGQDFSTRVIRLPGGHMTWQKNDPNGMDALDKALRDKDYHQVDWNVLPKDTEGAPKNAEELIREFIKSIRTREKAVVLMHDTYGKEETAKALPEIITYLKKQGYEFKTIK</sequence>
<organism evidence="2 3">
    <name type="scientific">Paenibacillus terrae</name>
    <dbReference type="NCBI Taxonomy" id="159743"/>
    <lineage>
        <taxon>Bacteria</taxon>
        <taxon>Bacillati</taxon>
        <taxon>Bacillota</taxon>
        <taxon>Bacilli</taxon>
        <taxon>Bacillales</taxon>
        <taxon>Paenibacillaceae</taxon>
        <taxon>Paenibacillus</taxon>
    </lineage>
</organism>
<evidence type="ECO:0000313" key="3">
    <source>
        <dbReference type="Proteomes" id="UP000032534"/>
    </source>
</evidence>
<dbReference type="InterPro" id="IPR002509">
    <property type="entry name" value="NODB_dom"/>
</dbReference>
<dbReference type="Proteomes" id="UP000032534">
    <property type="component" value="Unassembled WGS sequence"/>
</dbReference>
<dbReference type="PANTHER" id="PTHR10587">
    <property type="entry name" value="GLYCOSYL TRANSFERASE-RELATED"/>
    <property type="match status" value="1"/>
</dbReference>
<keyword evidence="3" id="KW-1185">Reference proteome</keyword>